<dbReference type="PANTHER" id="PTHR45828:SF9">
    <property type="entry name" value="CELL WALL INTEGRITY AND STRESS RESPONSE COMPONENT 4-LIKE-RELATED"/>
    <property type="match status" value="1"/>
</dbReference>
<keyword evidence="1" id="KW-0732">Signal</keyword>
<name>A0A8C6MBT6_NOTFU</name>
<protein>
    <recommendedName>
        <fullName evidence="2">Reelin domain-containing protein</fullName>
    </recommendedName>
</protein>
<accession>A0A8C6MBT6</accession>
<sequence>MDLRGLLLVCAVSRVWGYPSGKVTGSCSDLTPQHSRLARTTQSPYTVTTDKSSYGLGEQVTGKLGADVD</sequence>
<dbReference type="PANTHER" id="PTHR45828">
    <property type="entry name" value="CYTOCHROME B561/FERRIC REDUCTASE TRANSMEMBRANE"/>
    <property type="match status" value="1"/>
</dbReference>
<evidence type="ECO:0000313" key="3">
    <source>
        <dbReference type="Ensembl" id="ENSNFUP00015031733.1"/>
    </source>
</evidence>
<dbReference type="InterPro" id="IPR051237">
    <property type="entry name" value="Ferric-chelate_Red/DefProt"/>
</dbReference>
<evidence type="ECO:0000259" key="2">
    <source>
        <dbReference type="Pfam" id="PF02014"/>
    </source>
</evidence>
<organism evidence="3 4">
    <name type="scientific">Nothobranchius furzeri</name>
    <name type="common">Turquoise killifish</name>
    <dbReference type="NCBI Taxonomy" id="105023"/>
    <lineage>
        <taxon>Eukaryota</taxon>
        <taxon>Metazoa</taxon>
        <taxon>Chordata</taxon>
        <taxon>Craniata</taxon>
        <taxon>Vertebrata</taxon>
        <taxon>Euteleostomi</taxon>
        <taxon>Actinopterygii</taxon>
        <taxon>Neopterygii</taxon>
        <taxon>Teleostei</taxon>
        <taxon>Neoteleostei</taxon>
        <taxon>Acanthomorphata</taxon>
        <taxon>Ovalentaria</taxon>
        <taxon>Atherinomorphae</taxon>
        <taxon>Cyprinodontiformes</taxon>
        <taxon>Nothobranchiidae</taxon>
        <taxon>Nothobranchius</taxon>
    </lineage>
</organism>
<dbReference type="GO" id="GO:0016020">
    <property type="term" value="C:membrane"/>
    <property type="evidence" value="ECO:0007669"/>
    <property type="project" value="TreeGrafter"/>
</dbReference>
<evidence type="ECO:0000256" key="1">
    <source>
        <dbReference type="SAM" id="SignalP"/>
    </source>
</evidence>
<evidence type="ECO:0000313" key="4">
    <source>
        <dbReference type="Proteomes" id="UP000694548"/>
    </source>
</evidence>
<reference evidence="3" key="1">
    <citation type="submission" date="2025-08" db="UniProtKB">
        <authorList>
            <consortium name="Ensembl"/>
        </authorList>
    </citation>
    <scope>IDENTIFICATION</scope>
</reference>
<dbReference type="Pfam" id="PF02014">
    <property type="entry name" value="Reeler"/>
    <property type="match status" value="1"/>
</dbReference>
<dbReference type="Proteomes" id="UP000694548">
    <property type="component" value="Unassembled WGS sequence"/>
</dbReference>
<proteinExistence type="predicted"/>
<dbReference type="InterPro" id="IPR002861">
    <property type="entry name" value="Reeler_dom"/>
</dbReference>
<feature type="domain" description="Reelin" evidence="2">
    <location>
        <begin position="27"/>
        <end position="64"/>
    </location>
</feature>
<keyword evidence="4" id="KW-1185">Reference proteome</keyword>
<feature type="signal peptide" evidence="1">
    <location>
        <begin position="1"/>
        <end position="17"/>
    </location>
</feature>
<dbReference type="Ensembl" id="ENSNFUT00015033164.1">
    <property type="protein sequence ID" value="ENSNFUP00015031733.1"/>
    <property type="gene ID" value="ENSNFUG00015015536.1"/>
</dbReference>
<feature type="chain" id="PRO_5034275354" description="Reelin domain-containing protein" evidence="1">
    <location>
        <begin position="18"/>
        <end position="69"/>
    </location>
</feature>
<reference evidence="3" key="2">
    <citation type="submission" date="2025-09" db="UniProtKB">
        <authorList>
            <consortium name="Ensembl"/>
        </authorList>
    </citation>
    <scope>IDENTIFICATION</scope>
</reference>
<dbReference type="AlphaFoldDB" id="A0A8C6MBT6"/>